<name>A9KE53_COXBN</name>
<keyword evidence="3 4" id="KW-0961">Cell wall biogenesis/degradation</keyword>
<dbReference type="InterPro" id="IPR036908">
    <property type="entry name" value="RlpA-like_sf"/>
</dbReference>
<reference evidence="7 8" key="1">
    <citation type="journal article" date="2009" name="Infect. Immun.">
        <title>Comparative genomics reveal extensive transposon-mediated genomic plasticity and diversity among potential effector proteins within the genus Coxiella.</title>
        <authorList>
            <person name="Beare P.A."/>
            <person name="Unsworth N."/>
            <person name="Andoh M."/>
            <person name="Voth D.E."/>
            <person name="Omsland A."/>
            <person name="Gilk S.D."/>
            <person name="Williams K.P."/>
            <person name="Sobral B.W."/>
            <person name="Kupko J.J.III."/>
            <person name="Porcella S.F."/>
            <person name="Samuel J.E."/>
            <person name="Heinzen R.A."/>
        </authorList>
    </citation>
    <scope>NUCLEOTIDE SEQUENCE [LARGE SCALE GENOMIC DNA]</scope>
    <source>
        <strain evidence="7 8">Dugway 5J108-111</strain>
    </source>
</reference>
<dbReference type="PIRSF" id="PIRSF019422">
    <property type="entry name" value="MltA"/>
    <property type="match status" value="1"/>
</dbReference>
<dbReference type="Pfam" id="PF06725">
    <property type="entry name" value="3D"/>
    <property type="match status" value="1"/>
</dbReference>
<dbReference type="CAZy" id="GH102">
    <property type="family name" value="Glycoside Hydrolase Family 102"/>
</dbReference>
<feature type="transmembrane region" description="Helical" evidence="5">
    <location>
        <begin position="9"/>
        <end position="29"/>
    </location>
</feature>
<comment type="function">
    <text evidence="4">Murein-degrading enzyme. May play a role in recycling of muropeptides during cell elongation and/or cell division.</text>
</comment>
<dbReference type="EMBL" id="CP000733">
    <property type="protein sequence ID" value="ABS77586.2"/>
    <property type="molecule type" value="Genomic_DNA"/>
</dbReference>
<dbReference type="GO" id="GO:0008933">
    <property type="term" value="F:peptidoglycan lytic transglycosylase activity"/>
    <property type="evidence" value="ECO:0007669"/>
    <property type="project" value="TreeGrafter"/>
</dbReference>
<keyword evidence="7" id="KW-0326">Glycosidase</keyword>
<evidence type="ECO:0000259" key="6">
    <source>
        <dbReference type="SMART" id="SM00925"/>
    </source>
</evidence>
<accession>A9KE53</accession>
<gene>
    <name evidence="7" type="ordered locus">CBUD_1211</name>
</gene>
<dbReference type="Proteomes" id="UP000008555">
    <property type="component" value="Chromosome"/>
</dbReference>
<dbReference type="Gene3D" id="2.40.40.10">
    <property type="entry name" value="RlpA-like domain"/>
    <property type="match status" value="1"/>
</dbReference>
<dbReference type="KEGG" id="cbd:CBUD_1211"/>
<dbReference type="GO" id="GO:0009253">
    <property type="term" value="P:peptidoglycan catabolic process"/>
    <property type="evidence" value="ECO:0007669"/>
    <property type="project" value="TreeGrafter"/>
</dbReference>
<evidence type="ECO:0000313" key="7">
    <source>
        <dbReference type="EMBL" id="ABS77586.2"/>
    </source>
</evidence>
<keyword evidence="2 4" id="KW-0456">Lyase</keyword>
<organism evidence="7 8">
    <name type="scientific">Coxiella burnetii (strain Dugway 5J108-111)</name>
    <dbReference type="NCBI Taxonomy" id="434922"/>
    <lineage>
        <taxon>Bacteria</taxon>
        <taxon>Pseudomonadati</taxon>
        <taxon>Pseudomonadota</taxon>
        <taxon>Gammaproteobacteria</taxon>
        <taxon>Legionellales</taxon>
        <taxon>Coxiellaceae</taxon>
        <taxon>Coxiella</taxon>
    </lineage>
</organism>
<dbReference type="GO" id="GO:0019867">
    <property type="term" value="C:outer membrane"/>
    <property type="evidence" value="ECO:0007669"/>
    <property type="project" value="InterPro"/>
</dbReference>
<evidence type="ECO:0000256" key="3">
    <source>
        <dbReference type="ARBA" id="ARBA00023316"/>
    </source>
</evidence>
<keyword evidence="5" id="KW-1133">Transmembrane helix</keyword>
<dbReference type="Pfam" id="PF03562">
    <property type="entry name" value="MltA"/>
    <property type="match status" value="1"/>
</dbReference>
<dbReference type="SMART" id="SM00925">
    <property type="entry name" value="MltA"/>
    <property type="match status" value="1"/>
</dbReference>
<dbReference type="PANTHER" id="PTHR30124">
    <property type="entry name" value="MEMBRANE-BOUND LYTIC MUREIN TRANSGLYCOSYLASE A"/>
    <property type="match status" value="1"/>
</dbReference>
<dbReference type="GO" id="GO:0071555">
    <property type="term" value="P:cell wall organization"/>
    <property type="evidence" value="ECO:0007669"/>
    <property type="project" value="UniProtKB-KW"/>
</dbReference>
<dbReference type="GO" id="GO:0009254">
    <property type="term" value="P:peptidoglycan turnover"/>
    <property type="evidence" value="ECO:0007669"/>
    <property type="project" value="UniProtKB-UniRule"/>
</dbReference>
<dbReference type="AlphaFoldDB" id="A9KE53"/>
<dbReference type="InterPro" id="IPR026044">
    <property type="entry name" value="MltA"/>
</dbReference>
<keyword evidence="5" id="KW-0472">Membrane</keyword>
<dbReference type="InterPro" id="IPR005300">
    <property type="entry name" value="MltA_B"/>
</dbReference>
<keyword evidence="7" id="KW-0378">Hydrolase</keyword>
<comment type="catalytic activity">
    <reaction evidence="1 4">
        <text>Exolytic cleavage of the (1-&gt;4)-beta-glycosidic linkage between N-acetylmuramic acid (MurNAc) and N-acetylglucosamine (GlcNAc) residues in peptidoglycan, from either the reducing or the non-reducing ends of the peptidoglycan chains, with concomitant formation of a 1,6-anhydrobond in the MurNAc residue.</text>
        <dbReference type="EC" id="4.2.2.n1"/>
    </reaction>
</comment>
<dbReference type="EC" id="4.2.2.n1" evidence="4"/>
<protein>
    <recommendedName>
        <fullName evidence="4">Membrane-bound lytic murein transglycosylase A</fullName>
        <ecNumber evidence="4">4.2.2.n1</ecNumber>
    </recommendedName>
    <alternativeName>
        <fullName evidence="4">Murein hydrolase A</fullName>
    </alternativeName>
</protein>
<dbReference type="CDD" id="cd14485">
    <property type="entry name" value="mltA_like_LT_A"/>
    <property type="match status" value="1"/>
</dbReference>
<evidence type="ECO:0000256" key="4">
    <source>
        <dbReference type="PIRNR" id="PIRNR019422"/>
    </source>
</evidence>
<evidence type="ECO:0000256" key="1">
    <source>
        <dbReference type="ARBA" id="ARBA00001420"/>
    </source>
</evidence>
<dbReference type="InterPro" id="IPR010611">
    <property type="entry name" value="3D_dom"/>
</dbReference>
<evidence type="ECO:0000256" key="2">
    <source>
        <dbReference type="ARBA" id="ARBA00023239"/>
    </source>
</evidence>
<evidence type="ECO:0000256" key="5">
    <source>
        <dbReference type="SAM" id="Phobius"/>
    </source>
</evidence>
<dbReference type="PANTHER" id="PTHR30124:SF0">
    <property type="entry name" value="MEMBRANE-BOUND LYTIC MUREIN TRANSGLYCOSYLASE A"/>
    <property type="match status" value="1"/>
</dbReference>
<feature type="domain" description="Lytic transglycosylase MltA" evidence="6">
    <location>
        <begin position="138"/>
        <end position="296"/>
    </location>
</feature>
<dbReference type="Gene3D" id="2.40.240.50">
    <property type="entry name" value="Barwin-like endoglucanases"/>
    <property type="match status" value="1"/>
</dbReference>
<dbReference type="HOGENOM" id="CLU_037751_0_0_6"/>
<sequence>MVFIMLRSILIITGCLAITVLIGIFLLYYTGTFGPHFSLVKTSFNSLPEWKQDNQSQALIAFQKSCAEILKRNPHESFNGLSQAGLVQNWQVICNAANKVERQNPQMARNFFEHWFTPYSIKNNFNPRGLFTGYYLPLLHGSLKKEKPYIFPVYGLPKDLIKIDLGLFRPELAGRSIVAQLKKRNALLPYPDRAAINQGAIQSSAPVLVWCDSVIDLFFAEIQGSAIVKLPNKKQLLINYAGDNGHPYTPIGKILVERHIMTKEEASLQGVRKWLLDHPTEVNALLNCNASFVFFKLINNSGPLGTEKIVLTPERSLAVDKRYIPLGAPIWINTTSPTNHSQEKATPYRHLLIAQDTGGGIKGVVRGDIYWGAGDKAEFIAGHMHNVGKYWVLLPKMPQSEQLN</sequence>
<dbReference type="GO" id="GO:0004553">
    <property type="term" value="F:hydrolase activity, hydrolyzing O-glycosyl compounds"/>
    <property type="evidence" value="ECO:0007669"/>
    <property type="project" value="InterPro"/>
</dbReference>
<dbReference type="SUPFAM" id="SSF50685">
    <property type="entry name" value="Barwin-like endoglucanases"/>
    <property type="match status" value="1"/>
</dbReference>
<keyword evidence="5" id="KW-0812">Transmembrane</keyword>
<proteinExistence type="predicted"/>
<evidence type="ECO:0000313" key="8">
    <source>
        <dbReference type="Proteomes" id="UP000008555"/>
    </source>
</evidence>
<dbReference type="CDD" id="cd14668">
    <property type="entry name" value="mlta_B"/>
    <property type="match status" value="1"/>
</dbReference>
<dbReference type="RefSeq" id="WP_010958013.1">
    <property type="nucleotide sequence ID" value="NC_009727.1"/>
</dbReference>